<dbReference type="Proteomes" id="UP000187172">
    <property type="component" value="Unassembled WGS sequence"/>
</dbReference>
<dbReference type="GO" id="GO:0005975">
    <property type="term" value="P:carbohydrate metabolic process"/>
    <property type="evidence" value="ECO:0007669"/>
    <property type="project" value="InterPro"/>
</dbReference>
<reference evidence="4 5" key="1">
    <citation type="submission" date="2016-11" db="EMBL/GenBank/DDBJ databases">
        <title>Paenibacillus species isolates.</title>
        <authorList>
            <person name="Beno S.M."/>
        </authorList>
    </citation>
    <scope>NUCLEOTIDE SEQUENCE [LARGE SCALE GENOMIC DNA]</scope>
    <source>
        <strain evidence="4 5">FSL R5-0378</strain>
    </source>
</reference>
<dbReference type="Pfam" id="PF17389">
    <property type="entry name" value="Bac_rhamnosid6H"/>
    <property type="match status" value="1"/>
</dbReference>
<feature type="domain" description="Alpha-L-rhamnosidase C-terminal" evidence="3">
    <location>
        <begin position="714"/>
        <end position="782"/>
    </location>
</feature>
<comment type="caution">
    <text evidence="4">The sequence shown here is derived from an EMBL/GenBank/DDBJ whole genome shotgun (WGS) entry which is preliminary data.</text>
</comment>
<name>A0A1R1EZ84_9BACL</name>
<gene>
    <name evidence="4" type="ORF">BK138_00345</name>
</gene>
<dbReference type="InterPro" id="IPR008902">
    <property type="entry name" value="Rhamnosid_concanavalin"/>
</dbReference>
<proteinExistence type="predicted"/>
<evidence type="ECO:0000313" key="5">
    <source>
        <dbReference type="Proteomes" id="UP000187172"/>
    </source>
</evidence>
<dbReference type="InterPro" id="IPR008928">
    <property type="entry name" value="6-hairpin_glycosidase_sf"/>
</dbReference>
<dbReference type="InterPro" id="IPR035396">
    <property type="entry name" value="Bac_rhamnosid6H"/>
</dbReference>
<sequence>MDIVSKLTDAWWLSARGSDADHVNKHYAARNEVAYFRRSFSLVKPATLVLSISAHSRFRLWINGQAVLSGPCKGDRWRHYYETINVSSYLTAGDNVLAVKVVAYSPYEAQPPGWGGPFSVTSNAAGPCLIASGRCVAEDGEILADLATGKPGDEWLVCLDDAVSWEAYGPTHFMGGMERVDGARLPHHWNLPGSTENGKWHIPIRRWKADGRPYGIIPPFPLIERPIPLLYETSRRFRSEVDVMKGNGELFSFIEGAAEPQPAVIPPHSKRKVVLDAGELMTGYIILPLSGGQDSRVTLLYAESFSKHREGGFPLKGKRDDAKRYELIGQQDVYLPSGGRETYEPFWFRTFRFMQIEVETCDEPLVIDSPEIRETGYPLNVQSSAVSSTAWIRPLWDVSVRTLQRCMHETYEDCPYYEQLQYAMDTRLQILFTYAVSGDTRLALRAIDDYHASLLPEGILQARYPCMESQVIPAFSLHWIFMVEDYYWQTGDPSVAVRYRATIDSVLDWYDRKLGPQGLVHRLGYWEFIDWVEAWDELHGAPTATLTGPSTIHNLLYVYALQSAARLSRLGNRFEVADEYEARAGHVLQALQQLCWSESSGLYREGPECEQYSQHAQIWAVLTGLASGEQGRQLIRRMMDRDDLLQCSYAMSFYLFRAIEKVGLYEETEQMWKPWRDLLELNLTTWPEDPFMQRSDCHGWGALPLYEFTRCLLGVKPGAPGWETIRIEPHCLSLQDMRGQAITPKGMVRVNWFIDDGAIHISGESPEGTPLLVAMPDGSSCSMPQGGAFRLSCPAAGNSETSLDREGNA</sequence>
<dbReference type="InterPro" id="IPR035398">
    <property type="entry name" value="Bac_rhamnosid_C"/>
</dbReference>
<dbReference type="RefSeq" id="WP_076164518.1">
    <property type="nucleotide sequence ID" value="NZ_MRTP01000001.1"/>
</dbReference>
<dbReference type="AlphaFoldDB" id="A0A1R1EZ84"/>
<dbReference type="Pfam" id="PF05592">
    <property type="entry name" value="Bac_rhamnosid"/>
    <property type="match status" value="1"/>
</dbReference>
<evidence type="ECO:0000259" key="2">
    <source>
        <dbReference type="Pfam" id="PF17389"/>
    </source>
</evidence>
<dbReference type="PANTHER" id="PTHR34987">
    <property type="entry name" value="C, PUTATIVE (AFU_ORTHOLOGUE AFUA_3G02880)-RELATED"/>
    <property type="match status" value="1"/>
</dbReference>
<protein>
    <submittedName>
        <fullName evidence="4">Uncharacterized protein</fullName>
    </submittedName>
</protein>
<accession>A0A1R1EZ84</accession>
<dbReference type="Pfam" id="PF17390">
    <property type="entry name" value="Bac_rhamnosid_C"/>
    <property type="match status" value="1"/>
</dbReference>
<dbReference type="Gene3D" id="2.60.420.10">
    <property type="entry name" value="Maltose phosphorylase, domain 3"/>
    <property type="match status" value="1"/>
</dbReference>
<dbReference type="InterPro" id="IPR012341">
    <property type="entry name" value="6hp_glycosidase-like_sf"/>
</dbReference>
<dbReference type="Gene3D" id="2.60.120.260">
    <property type="entry name" value="Galactose-binding domain-like"/>
    <property type="match status" value="2"/>
</dbReference>
<feature type="domain" description="Alpha-L-rhamnosidase six-hairpin glycosidase" evidence="2">
    <location>
        <begin position="387"/>
        <end position="632"/>
    </location>
</feature>
<evidence type="ECO:0000313" key="4">
    <source>
        <dbReference type="EMBL" id="OMF57120.1"/>
    </source>
</evidence>
<feature type="domain" description="Alpha-L-rhamnosidase concanavalin-like" evidence="1">
    <location>
        <begin position="270"/>
        <end position="359"/>
    </location>
</feature>
<dbReference type="SUPFAM" id="SSF49785">
    <property type="entry name" value="Galactose-binding domain-like"/>
    <property type="match status" value="1"/>
</dbReference>
<dbReference type="SUPFAM" id="SSF48208">
    <property type="entry name" value="Six-hairpin glycosidases"/>
    <property type="match status" value="1"/>
</dbReference>
<organism evidence="4 5">
    <name type="scientific">Paenibacillus rhizosphaerae</name>
    <dbReference type="NCBI Taxonomy" id="297318"/>
    <lineage>
        <taxon>Bacteria</taxon>
        <taxon>Bacillati</taxon>
        <taxon>Bacillota</taxon>
        <taxon>Bacilli</taxon>
        <taxon>Bacillales</taxon>
        <taxon>Paenibacillaceae</taxon>
        <taxon>Paenibacillus</taxon>
    </lineage>
</organism>
<keyword evidence="5" id="KW-1185">Reference proteome</keyword>
<evidence type="ECO:0000259" key="3">
    <source>
        <dbReference type="Pfam" id="PF17390"/>
    </source>
</evidence>
<dbReference type="InterPro" id="IPR008979">
    <property type="entry name" value="Galactose-bd-like_sf"/>
</dbReference>
<dbReference type="EMBL" id="MRTP01000001">
    <property type="protein sequence ID" value="OMF57120.1"/>
    <property type="molecule type" value="Genomic_DNA"/>
</dbReference>
<dbReference type="Gene3D" id="1.50.10.10">
    <property type="match status" value="1"/>
</dbReference>
<dbReference type="PANTHER" id="PTHR34987:SF2">
    <property type="entry name" value="B, PUTATIVE (AFU_ORTHOLOGUE AFUA_7G05040)-RELATED"/>
    <property type="match status" value="1"/>
</dbReference>
<dbReference type="STRING" id="297318.BK138_00345"/>
<evidence type="ECO:0000259" key="1">
    <source>
        <dbReference type="Pfam" id="PF05592"/>
    </source>
</evidence>